<evidence type="ECO:0000256" key="3">
    <source>
        <dbReference type="ARBA" id="ARBA00022629"/>
    </source>
</evidence>
<dbReference type="InterPro" id="IPR000600">
    <property type="entry name" value="ROK"/>
</dbReference>
<dbReference type="PANTHER" id="PTHR18964">
    <property type="entry name" value="ROK (REPRESSOR, ORF, KINASE) FAMILY"/>
    <property type="match status" value="1"/>
</dbReference>
<dbReference type="InterPro" id="IPR036390">
    <property type="entry name" value="WH_DNA-bd_sf"/>
</dbReference>
<comment type="function">
    <text evidence="1">Transcriptional repressor of xylose-utilizing enzymes.</text>
</comment>
<evidence type="ECO:0000256" key="2">
    <source>
        <dbReference type="ARBA" id="ARBA00006479"/>
    </source>
</evidence>
<protein>
    <submittedName>
        <fullName evidence="4">ROK family protein</fullName>
    </submittedName>
</protein>
<dbReference type="PANTHER" id="PTHR18964:SF149">
    <property type="entry name" value="BIFUNCTIONAL UDP-N-ACETYLGLUCOSAMINE 2-EPIMERASE_N-ACETYLMANNOSAMINE KINASE"/>
    <property type="match status" value="1"/>
</dbReference>
<dbReference type="Pfam" id="PF00480">
    <property type="entry name" value="ROK"/>
    <property type="match status" value="1"/>
</dbReference>
<evidence type="ECO:0000313" key="4">
    <source>
        <dbReference type="EMBL" id="MBD2845984.1"/>
    </source>
</evidence>
<dbReference type="InterPro" id="IPR043129">
    <property type="entry name" value="ATPase_NBD"/>
</dbReference>
<accession>A0A927GRT6</accession>
<gene>
    <name evidence="4" type="ORF">IDH44_12335</name>
</gene>
<dbReference type="EMBL" id="JACXIZ010000020">
    <property type="protein sequence ID" value="MBD2845984.1"/>
    <property type="molecule type" value="Genomic_DNA"/>
</dbReference>
<keyword evidence="3" id="KW-0859">Xylose metabolism</keyword>
<sequence>MMTNYRTTPKNQIYHRIEIGGIASKAELLDSSGLTSSTLSRLLDEMLEQRLLTVSGRGQSSGGRKPILYSLNASYGYMFGLEISRFYSALGLFDMQMNPMSFTRWRMDEAMTPPVFAAHVAATIRTLLKDHQLEASQVLGIGIGAVGPLDREAGRILKPLHYPAPGWHDLPICTLIGEHCGLPAYLDNGANTALLGERWAMRRAQPQHMLYVHAGVGLRSAMMSHGQLVHGSIDREGAIGQMIIQLGGPRLQESGNYGALEAFASIQALEKQARLQARMGRSHLTSAYLVGPDEITFDLLMRALAQEDAAVRELFLQAAACFGIGLANLINIFHPEQVILGGTLVNAWEPFYTSSIETAIHNTYHYPDYRPSFSKGELREDAVATGAALMVRELALH</sequence>
<comment type="similarity">
    <text evidence="2">Belongs to the ROK (NagC/XylR) family.</text>
</comment>
<proteinExistence type="inferred from homology"/>
<evidence type="ECO:0000313" key="5">
    <source>
        <dbReference type="Proteomes" id="UP000621560"/>
    </source>
</evidence>
<dbReference type="Proteomes" id="UP000621560">
    <property type="component" value="Unassembled WGS sequence"/>
</dbReference>
<dbReference type="SUPFAM" id="SSF46785">
    <property type="entry name" value="Winged helix' DNA-binding domain"/>
    <property type="match status" value="1"/>
</dbReference>
<evidence type="ECO:0000256" key="1">
    <source>
        <dbReference type="ARBA" id="ARBA00002486"/>
    </source>
</evidence>
<dbReference type="Gene3D" id="1.10.10.10">
    <property type="entry name" value="Winged helix-like DNA-binding domain superfamily/Winged helix DNA-binding domain"/>
    <property type="match status" value="1"/>
</dbReference>
<dbReference type="InterPro" id="IPR036388">
    <property type="entry name" value="WH-like_DNA-bd_sf"/>
</dbReference>
<dbReference type="SUPFAM" id="SSF53067">
    <property type="entry name" value="Actin-like ATPase domain"/>
    <property type="match status" value="1"/>
</dbReference>
<keyword evidence="5" id="KW-1185">Reference proteome</keyword>
<reference evidence="4" key="1">
    <citation type="submission" date="2020-09" db="EMBL/GenBank/DDBJ databases">
        <title>A novel bacterium of genus Paenibacillus, isolated from South China Sea.</title>
        <authorList>
            <person name="Huang H."/>
            <person name="Mo K."/>
            <person name="Hu Y."/>
        </authorList>
    </citation>
    <scope>NUCLEOTIDE SEQUENCE</scope>
    <source>
        <strain evidence="4">IB182496</strain>
    </source>
</reference>
<organism evidence="4 5">
    <name type="scientific">Paenibacillus sabuli</name>
    <dbReference type="NCBI Taxonomy" id="2772509"/>
    <lineage>
        <taxon>Bacteria</taxon>
        <taxon>Bacillati</taxon>
        <taxon>Bacillota</taxon>
        <taxon>Bacilli</taxon>
        <taxon>Bacillales</taxon>
        <taxon>Paenibacillaceae</taxon>
        <taxon>Paenibacillus</taxon>
    </lineage>
</organism>
<dbReference type="AlphaFoldDB" id="A0A927GRT6"/>
<name>A0A927GRT6_9BACL</name>
<dbReference type="GO" id="GO:0042732">
    <property type="term" value="P:D-xylose metabolic process"/>
    <property type="evidence" value="ECO:0007669"/>
    <property type="project" value="UniProtKB-KW"/>
</dbReference>
<dbReference type="Gene3D" id="3.30.420.40">
    <property type="match status" value="2"/>
</dbReference>
<comment type="caution">
    <text evidence="4">The sequence shown here is derived from an EMBL/GenBank/DDBJ whole genome shotgun (WGS) entry which is preliminary data.</text>
</comment>
<keyword evidence="3" id="KW-0119">Carbohydrate metabolism</keyword>